<feature type="region of interest" description="Disordered" evidence="8">
    <location>
        <begin position="260"/>
        <end position="281"/>
    </location>
</feature>
<protein>
    <submittedName>
        <fullName evidence="9">Uncharacterized protein</fullName>
    </submittedName>
</protein>
<evidence type="ECO:0000256" key="6">
    <source>
        <dbReference type="ARBA" id="ARBA00023128"/>
    </source>
</evidence>
<dbReference type="Proteomes" id="UP001054889">
    <property type="component" value="Unassembled WGS sequence"/>
</dbReference>
<dbReference type="EMBL" id="BQKI01000009">
    <property type="protein sequence ID" value="GJN01594.1"/>
    <property type="molecule type" value="Genomic_DNA"/>
</dbReference>
<evidence type="ECO:0000313" key="10">
    <source>
        <dbReference type="Proteomes" id="UP001054889"/>
    </source>
</evidence>
<comment type="caution">
    <text evidence="9">The sequence shown here is derived from an EMBL/GenBank/DDBJ whole genome shotgun (WGS) entry which is preliminary data.</text>
</comment>
<keyword evidence="10" id="KW-1185">Reference proteome</keyword>
<feature type="compositionally biased region" description="Basic and acidic residues" evidence="8">
    <location>
        <begin position="195"/>
        <end position="214"/>
    </location>
</feature>
<gene>
    <name evidence="9" type="primary">ga18871</name>
    <name evidence="9" type="ORF">PR202_ga18871</name>
</gene>
<accession>A0AAV5CU24</accession>
<keyword evidence="7" id="KW-0472">Membrane</keyword>
<evidence type="ECO:0000256" key="1">
    <source>
        <dbReference type="ARBA" id="ARBA00004273"/>
    </source>
</evidence>
<reference evidence="9" key="2">
    <citation type="submission" date="2021-12" db="EMBL/GenBank/DDBJ databases">
        <title>Resequencing data analysis of finger millet.</title>
        <authorList>
            <person name="Hatakeyama M."/>
            <person name="Aluri S."/>
            <person name="Balachadran M.T."/>
            <person name="Sivarajan S.R."/>
            <person name="Poveda L."/>
            <person name="Shimizu-Inatsugi R."/>
            <person name="Schlapbach R."/>
            <person name="Sreeman S.M."/>
            <person name="Shimizu K.K."/>
        </authorList>
    </citation>
    <scope>NUCLEOTIDE SEQUENCE</scope>
</reference>
<feature type="compositionally biased region" description="Basic and acidic residues" evidence="8">
    <location>
        <begin position="148"/>
        <end position="179"/>
    </location>
</feature>
<keyword evidence="3" id="KW-0812">Transmembrane</keyword>
<feature type="region of interest" description="Disordered" evidence="8">
    <location>
        <begin position="126"/>
        <end position="230"/>
    </location>
</feature>
<feature type="compositionally biased region" description="Polar residues" evidence="8">
    <location>
        <begin position="25"/>
        <end position="39"/>
    </location>
</feature>
<keyword evidence="6" id="KW-0496">Mitochondrion</keyword>
<evidence type="ECO:0000256" key="3">
    <source>
        <dbReference type="ARBA" id="ARBA00022692"/>
    </source>
</evidence>
<feature type="compositionally biased region" description="Basic and acidic residues" evidence="8">
    <location>
        <begin position="261"/>
        <end position="281"/>
    </location>
</feature>
<dbReference type="GO" id="GO:0042407">
    <property type="term" value="P:cristae formation"/>
    <property type="evidence" value="ECO:0007669"/>
    <property type="project" value="TreeGrafter"/>
</dbReference>
<organism evidence="9 10">
    <name type="scientific">Eleusine coracana subsp. coracana</name>
    <dbReference type="NCBI Taxonomy" id="191504"/>
    <lineage>
        <taxon>Eukaryota</taxon>
        <taxon>Viridiplantae</taxon>
        <taxon>Streptophyta</taxon>
        <taxon>Embryophyta</taxon>
        <taxon>Tracheophyta</taxon>
        <taxon>Spermatophyta</taxon>
        <taxon>Magnoliopsida</taxon>
        <taxon>Liliopsida</taxon>
        <taxon>Poales</taxon>
        <taxon>Poaceae</taxon>
        <taxon>PACMAD clade</taxon>
        <taxon>Chloridoideae</taxon>
        <taxon>Cynodonteae</taxon>
        <taxon>Eleusininae</taxon>
        <taxon>Eleusine</taxon>
    </lineage>
</organism>
<evidence type="ECO:0000256" key="5">
    <source>
        <dbReference type="ARBA" id="ARBA00022989"/>
    </source>
</evidence>
<dbReference type="PANTHER" id="PTHR15415">
    <property type="entry name" value="MITOFILIN"/>
    <property type="match status" value="1"/>
</dbReference>
<dbReference type="PANTHER" id="PTHR15415:SF7">
    <property type="entry name" value="MICOS COMPLEX SUBUNIT MIC60"/>
    <property type="match status" value="1"/>
</dbReference>
<comment type="subcellular location">
    <subcellularLocation>
        <location evidence="1">Mitochondrion inner membrane</location>
    </subcellularLocation>
</comment>
<dbReference type="AlphaFoldDB" id="A0AAV5CU24"/>
<comment type="similarity">
    <text evidence="2">Belongs to the MICOS complex subunit Mic60 family.</text>
</comment>
<reference evidence="9" key="1">
    <citation type="journal article" date="2018" name="DNA Res.">
        <title>Multiple hybrid de novo genome assembly of finger millet, an orphan allotetraploid crop.</title>
        <authorList>
            <person name="Hatakeyama M."/>
            <person name="Aluri S."/>
            <person name="Balachadran M.T."/>
            <person name="Sivarajan S.R."/>
            <person name="Patrignani A."/>
            <person name="Gruter S."/>
            <person name="Poveda L."/>
            <person name="Shimizu-Inatsugi R."/>
            <person name="Baeten J."/>
            <person name="Francoijs K.J."/>
            <person name="Nataraja K.N."/>
            <person name="Reddy Y.A.N."/>
            <person name="Phadnis S."/>
            <person name="Ravikumar R.L."/>
            <person name="Schlapbach R."/>
            <person name="Sreeman S.M."/>
            <person name="Shimizu K.K."/>
        </authorList>
    </citation>
    <scope>NUCLEOTIDE SEQUENCE</scope>
</reference>
<keyword evidence="5" id="KW-1133">Transmembrane helix</keyword>
<evidence type="ECO:0000256" key="2">
    <source>
        <dbReference type="ARBA" id="ARBA00010877"/>
    </source>
</evidence>
<dbReference type="GO" id="GO:0061617">
    <property type="term" value="C:MICOS complex"/>
    <property type="evidence" value="ECO:0007669"/>
    <property type="project" value="TreeGrafter"/>
</dbReference>
<dbReference type="InterPro" id="IPR019133">
    <property type="entry name" value="MIC60"/>
</dbReference>
<evidence type="ECO:0000313" key="9">
    <source>
        <dbReference type="EMBL" id="GJN01594.1"/>
    </source>
</evidence>
<evidence type="ECO:0000256" key="4">
    <source>
        <dbReference type="ARBA" id="ARBA00022792"/>
    </source>
</evidence>
<name>A0AAV5CU24_ELECO</name>
<sequence>MLSAAITKQPIYQVQSPAFLRSRSKSTNTSQKSSAQNTAPGPEEKPSKSGSNVSKLVLGTLVVGAATMGAYQAGFVDLQFKDIKLPLSIRKQDDLKMNEDLKAPFEEKVEQKQVLSEPNIAIVQETDKETPAPKNLPDEGVSTQGIPTDRERSIPAEAKKADTLDQDTHSVPEEHRSDTKLPSQDAPAVEIKTFVVDDKVNDKASHEEQTDKTDSLVPPVQSSSATLSPHHDSIAVADELKDSSGADAVEHKSLAETYLLQDEHDVSKDESVKETKNDEVVREKTSDDGKIVLDIIEAIHAAEKKQADADAYMFSEEKRKLKEKYEKELKDTRARELMYAEEAAILDKV</sequence>
<keyword evidence="4" id="KW-0999">Mitochondrion inner membrane</keyword>
<feature type="region of interest" description="Disordered" evidence="8">
    <location>
        <begin position="17"/>
        <end position="51"/>
    </location>
</feature>
<evidence type="ECO:0000256" key="7">
    <source>
        <dbReference type="ARBA" id="ARBA00023136"/>
    </source>
</evidence>
<evidence type="ECO:0000256" key="8">
    <source>
        <dbReference type="SAM" id="MobiDB-lite"/>
    </source>
</evidence>
<proteinExistence type="inferred from homology"/>